<reference evidence="23" key="2">
    <citation type="submission" date="2020-11" db="EMBL/GenBank/DDBJ databases">
        <authorList>
            <consortium name="NCBI Pathogen Detection Project"/>
        </authorList>
    </citation>
    <scope>NUCLEOTIDE SEQUENCE</scope>
    <source>
        <strain evidence="23">D3612</strain>
    </source>
</reference>
<evidence type="ECO:0000256" key="4">
    <source>
        <dbReference type="ARBA" id="ARBA00022519"/>
    </source>
</evidence>
<dbReference type="FunFam" id="1.20.120.1220:FF:000001">
    <property type="entry name" value="Type 4 prepilin-like proteins leader peptide-processing enzyme"/>
    <property type="match status" value="1"/>
</dbReference>
<comment type="catalytic activity">
    <reaction evidence="14 18">
        <text>Typically cleaves a -Gly-|-Phe- bond to release an N-terminal, basic peptide of 5-8 residues from type IV prepilin, and then N-methylates the new N-terminal amino group, the methyl donor being S-adenosyl-L-methionine.</text>
        <dbReference type="EC" id="3.4.23.43"/>
    </reaction>
</comment>
<evidence type="ECO:0000256" key="10">
    <source>
        <dbReference type="ARBA" id="ARBA00022801"/>
    </source>
</evidence>
<evidence type="ECO:0000259" key="20">
    <source>
        <dbReference type="Pfam" id="PF01478"/>
    </source>
</evidence>
<dbReference type="GO" id="GO:0032259">
    <property type="term" value="P:methylation"/>
    <property type="evidence" value="ECO:0007669"/>
    <property type="project" value="UniProtKB-KW"/>
</dbReference>
<dbReference type="EC" id="3.4.23.43" evidence="15 18"/>
<comment type="subcellular location">
    <subcellularLocation>
        <location evidence="1">Cell inner membrane</location>
        <topology evidence="1">Multi-pass membrane protein</topology>
    </subcellularLocation>
    <subcellularLocation>
        <location evidence="18">Cell membrane</location>
        <topology evidence="18">Multi-pass membrane protein</topology>
    </subcellularLocation>
</comment>
<dbReference type="PANTHER" id="PTHR30487">
    <property type="entry name" value="TYPE 4 PREPILIN-LIKE PROTEINS LEADER PEPTIDE-PROCESSING ENZYME"/>
    <property type="match status" value="1"/>
</dbReference>
<keyword evidence="8" id="KW-0949">S-adenosyl-L-methionine</keyword>
<dbReference type="EC" id="2.1.1.-" evidence="18"/>
<evidence type="ECO:0000256" key="15">
    <source>
        <dbReference type="ARBA" id="ARBA00067082"/>
    </source>
</evidence>
<evidence type="ECO:0000256" key="6">
    <source>
        <dbReference type="ARBA" id="ARBA00022670"/>
    </source>
</evidence>
<keyword evidence="10 18" id="KW-0378">Hydrolase</keyword>
<evidence type="ECO:0000256" key="14">
    <source>
        <dbReference type="ARBA" id="ARBA00050401"/>
    </source>
</evidence>
<dbReference type="InterPro" id="IPR014032">
    <property type="entry name" value="Peptidase_A24A_bac"/>
</dbReference>
<feature type="domain" description="Prepilin peptidase A24 N-terminal" evidence="21">
    <location>
        <begin position="19"/>
        <end position="125"/>
    </location>
</feature>
<comment type="caution">
    <text evidence="23">The sequence shown here is derived from an EMBL/GenBank/DDBJ whole genome shotgun (WGS) entry which is preliminary data.</text>
</comment>
<keyword evidence="7 18" id="KW-0808">Transferase</keyword>
<dbReference type="Proteomes" id="UP000861567">
    <property type="component" value="Unassembled WGS sequence"/>
</dbReference>
<accession>A0AAN5KU38</accession>
<evidence type="ECO:0000259" key="21">
    <source>
        <dbReference type="Pfam" id="PF06750"/>
    </source>
</evidence>
<gene>
    <name evidence="22" type="ORF">I8Y58_001704</name>
    <name evidence="23" type="ORF">I8Y58_003207</name>
</gene>
<evidence type="ECO:0000256" key="8">
    <source>
        <dbReference type="ARBA" id="ARBA00022691"/>
    </source>
</evidence>
<evidence type="ECO:0000313" key="22">
    <source>
        <dbReference type="EMBL" id="HAT1596477.1"/>
    </source>
</evidence>
<feature type="transmembrane region" description="Helical" evidence="19">
    <location>
        <begin position="158"/>
        <end position="175"/>
    </location>
</feature>
<feature type="transmembrane region" description="Helical" evidence="19">
    <location>
        <begin position="257"/>
        <end position="275"/>
    </location>
</feature>
<evidence type="ECO:0000256" key="7">
    <source>
        <dbReference type="ARBA" id="ARBA00022679"/>
    </source>
</evidence>
<proteinExistence type="inferred from homology"/>
<dbReference type="InterPro" id="IPR050882">
    <property type="entry name" value="Prepilin_peptidase/N-MTase"/>
</dbReference>
<evidence type="ECO:0000256" key="12">
    <source>
        <dbReference type="ARBA" id="ARBA00023136"/>
    </source>
</evidence>
<comment type="similarity">
    <text evidence="2 17">Belongs to the peptidase A24 family.</text>
</comment>
<evidence type="ECO:0000256" key="18">
    <source>
        <dbReference type="RuleBase" id="RU003794"/>
    </source>
</evidence>
<evidence type="ECO:0000256" key="17">
    <source>
        <dbReference type="RuleBase" id="RU003793"/>
    </source>
</evidence>
<organism evidence="23 24">
    <name type="scientific">Legionella pneumophila</name>
    <dbReference type="NCBI Taxonomy" id="446"/>
    <lineage>
        <taxon>Bacteria</taxon>
        <taxon>Pseudomonadati</taxon>
        <taxon>Pseudomonadota</taxon>
        <taxon>Gammaproteobacteria</taxon>
        <taxon>Legionellales</taxon>
        <taxon>Legionellaceae</taxon>
        <taxon>Legionella</taxon>
    </lineage>
</organism>
<evidence type="ECO:0000256" key="1">
    <source>
        <dbReference type="ARBA" id="ARBA00004429"/>
    </source>
</evidence>
<dbReference type="GO" id="GO:0004190">
    <property type="term" value="F:aspartic-type endopeptidase activity"/>
    <property type="evidence" value="ECO:0007669"/>
    <property type="project" value="UniProtKB-EC"/>
</dbReference>
<evidence type="ECO:0000256" key="11">
    <source>
        <dbReference type="ARBA" id="ARBA00022989"/>
    </source>
</evidence>
<keyword evidence="13 18" id="KW-0511">Multifunctional enzyme</keyword>
<feature type="transmembrane region" description="Helical" evidence="19">
    <location>
        <begin position="12"/>
        <end position="35"/>
    </location>
</feature>
<name>A0AAN5KU38_LEGPN</name>
<feature type="transmembrane region" description="Helical" evidence="19">
    <location>
        <begin position="215"/>
        <end position="245"/>
    </location>
</feature>
<dbReference type="PANTHER" id="PTHR30487:SF0">
    <property type="entry name" value="PREPILIN LEADER PEPTIDASE_N-METHYLTRANSFERASE-RELATED"/>
    <property type="match status" value="1"/>
</dbReference>
<dbReference type="Pfam" id="PF01478">
    <property type="entry name" value="Peptidase_A24"/>
    <property type="match status" value="1"/>
</dbReference>
<dbReference type="Pfam" id="PF06750">
    <property type="entry name" value="A24_N_bact"/>
    <property type="match status" value="1"/>
</dbReference>
<keyword evidence="9 18" id="KW-0812">Transmembrane</keyword>
<keyword evidence="6 18" id="KW-0645">Protease</keyword>
<dbReference type="EMBL" id="DACSEI010000111">
    <property type="protein sequence ID" value="HAT1597917.1"/>
    <property type="molecule type" value="Genomic_DNA"/>
</dbReference>
<evidence type="ECO:0000256" key="19">
    <source>
        <dbReference type="SAM" id="Phobius"/>
    </source>
</evidence>
<evidence type="ECO:0000256" key="5">
    <source>
        <dbReference type="ARBA" id="ARBA00022603"/>
    </source>
</evidence>
<keyword evidence="4" id="KW-0997">Cell inner membrane</keyword>
<keyword evidence="3" id="KW-1003">Cell membrane</keyword>
<reference evidence="23" key="1">
    <citation type="journal article" date="2018" name="Genome Biol.">
        <title>SKESA: strategic k-mer extension for scrupulous assemblies.</title>
        <authorList>
            <person name="Souvorov A."/>
            <person name="Agarwala R."/>
            <person name="Lipman D.J."/>
        </authorList>
    </citation>
    <scope>NUCLEOTIDE SEQUENCE</scope>
    <source>
        <strain evidence="23">D3612</strain>
    </source>
</reference>
<keyword evidence="12 19" id="KW-0472">Membrane</keyword>
<sequence>MINTLIINYPWFMYLVIGLFSLAVGSLLNVIIYRLPIILQEEWREQCCELLNLEQRKEKIKLNLFLPRSFCPHCKAMVKAWQNIPLLSYILLRGRCYQCNSPISIRYPFIELLTTALSLYASWHFGFTIQLLFVSLAIWILIPLAFIDLDHQLLPDSLTLGLLWLGLIANTWSIFVSLDIAVLSCAGAYLGLWLFINLFYLMTGKVGMGHGDFKLFAAFGAWFGWMYLPLILLMSSITGAIIGLIYLRINDKSSDTAIPFGPFLCISGLIAMFWGKAIIDWYIKFWFNNLI</sequence>
<dbReference type="EMBL" id="DACSEI010000014">
    <property type="protein sequence ID" value="HAT1596477.1"/>
    <property type="molecule type" value="Genomic_DNA"/>
</dbReference>
<dbReference type="GO" id="GO:0008168">
    <property type="term" value="F:methyltransferase activity"/>
    <property type="evidence" value="ECO:0007669"/>
    <property type="project" value="UniProtKB-KW"/>
</dbReference>
<evidence type="ECO:0000313" key="24">
    <source>
        <dbReference type="Proteomes" id="UP000861567"/>
    </source>
</evidence>
<feature type="domain" description="Prepilin type IV endopeptidase peptidase" evidence="20">
    <location>
        <begin position="136"/>
        <end position="244"/>
    </location>
</feature>
<keyword evidence="11 19" id="KW-1133">Transmembrane helix</keyword>
<dbReference type="PRINTS" id="PR00864">
    <property type="entry name" value="PREPILNPTASE"/>
</dbReference>
<evidence type="ECO:0000256" key="13">
    <source>
        <dbReference type="ARBA" id="ARBA00023268"/>
    </source>
</evidence>
<evidence type="ECO:0000256" key="3">
    <source>
        <dbReference type="ARBA" id="ARBA00022475"/>
    </source>
</evidence>
<keyword evidence="5 18" id="KW-0489">Methyltransferase</keyword>
<dbReference type="InterPro" id="IPR010627">
    <property type="entry name" value="Prepilin_pept_A24_N"/>
</dbReference>
<evidence type="ECO:0000256" key="2">
    <source>
        <dbReference type="ARBA" id="ARBA00005801"/>
    </source>
</evidence>
<dbReference type="Gene3D" id="1.20.120.1220">
    <property type="match status" value="1"/>
</dbReference>
<protein>
    <recommendedName>
        <fullName evidence="16 18">Prepilin leader peptidase/N-methyltransferase</fullName>
        <ecNumber evidence="18">2.1.1.-</ecNumber>
        <ecNumber evidence="15 18">3.4.23.43</ecNumber>
    </recommendedName>
</protein>
<evidence type="ECO:0000313" key="23">
    <source>
        <dbReference type="EMBL" id="HAT1597917.1"/>
    </source>
</evidence>
<evidence type="ECO:0000256" key="9">
    <source>
        <dbReference type="ARBA" id="ARBA00022692"/>
    </source>
</evidence>
<feature type="transmembrane region" description="Helical" evidence="19">
    <location>
        <begin position="127"/>
        <end position="146"/>
    </location>
</feature>
<dbReference type="GO" id="GO:0006465">
    <property type="term" value="P:signal peptide processing"/>
    <property type="evidence" value="ECO:0007669"/>
    <property type="project" value="TreeGrafter"/>
</dbReference>
<dbReference type="GO" id="GO:0005886">
    <property type="term" value="C:plasma membrane"/>
    <property type="evidence" value="ECO:0007669"/>
    <property type="project" value="UniProtKB-SubCell"/>
</dbReference>
<comment type="function">
    <text evidence="18">Plays an essential role in type IV pili and type II pseudopili formation by proteolytically removing the leader sequence from substrate proteins and subsequently monomethylating the alpha-amino group of the newly exposed N-terminal phenylalanine.</text>
</comment>
<feature type="transmembrane region" description="Helical" evidence="19">
    <location>
        <begin position="181"/>
        <end position="203"/>
    </location>
</feature>
<evidence type="ECO:0000256" key="16">
    <source>
        <dbReference type="ARBA" id="ARBA00071870"/>
    </source>
</evidence>
<dbReference type="InterPro" id="IPR000045">
    <property type="entry name" value="Prepilin_IV_endopep_pep"/>
</dbReference>
<dbReference type="AlphaFoldDB" id="A0AAN5KU38"/>